<feature type="compositionally biased region" description="Basic and acidic residues" evidence="1">
    <location>
        <begin position="73"/>
        <end position="86"/>
    </location>
</feature>
<feature type="compositionally biased region" description="Basic and acidic residues" evidence="1">
    <location>
        <begin position="54"/>
        <end position="65"/>
    </location>
</feature>
<gene>
    <name evidence="2" type="ORF">Asi03nite_22760</name>
</gene>
<accession>A0A919N5C8</accession>
<reference evidence="2" key="1">
    <citation type="submission" date="2021-01" db="EMBL/GenBank/DDBJ databases">
        <title>Whole genome shotgun sequence of Actinoplanes siamensis NBRC 109076.</title>
        <authorList>
            <person name="Komaki H."/>
            <person name="Tamura T."/>
        </authorList>
    </citation>
    <scope>NUCLEOTIDE SEQUENCE</scope>
    <source>
        <strain evidence="2">NBRC 109076</strain>
    </source>
</reference>
<keyword evidence="3" id="KW-1185">Reference proteome</keyword>
<dbReference type="AlphaFoldDB" id="A0A919N5C8"/>
<feature type="region of interest" description="Disordered" evidence="1">
    <location>
        <begin position="1"/>
        <end position="86"/>
    </location>
</feature>
<protein>
    <submittedName>
        <fullName evidence="2">Uncharacterized protein</fullName>
    </submittedName>
</protein>
<evidence type="ECO:0000256" key="1">
    <source>
        <dbReference type="SAM" id="MobiDB-lite"/>
    </source>
</evidence>
<comment type="caution">
    <text evidence="2">The sequence shown here is derived from an EMBL/GenBank/DDBJ whole genome shotgun (WGS) entry which is preliminary data.</text>
</comment>
<evidence type="ECO:0000313" key="2">
    <source>
        <dbReference type="EMBL" id="GIF04738.1"/>
    </source>
</evidence>
<dbReference type="Proteomes" id="UP000629619">
    <property type="component" value="Unassembled WGS sequence"/>
</dbReference>
<sequence>MTSYQRIYDPSGALRGGMPTQPWATTPEDRHTPGQLRMHYSAGQGAGRSPPATGRDDGGRPERGRRQISALGRRTEQGQHHDRDLG</sequence>
<evidence type="ECO:0000313" key="3">
    <source>
        <dbReference type="Proteomes" id="UP000629619"/>
    </source>
</evidence>
<proteinExistence type="predicted"/>
<organism evidence="2 3">
    <name type="scientific">Actinoplanes siamensis</name>
    <dbReference type="NCBI Taxonomy" id="1223317"/>
    <lineage>
        <taxon>Bacteria</taxon>
        <taxon>Bacillati</taxon>
        <taxon>Actinomycetota</taxon>
        <taxon>Actinomycetes</taxon>
        <taxon>Micromonosporales</taxon>
        <taxon>Micromonosporaceae</taxon>
        <taxon>Actinoplanes</taxon>
    </lineage>
</organism>
<name>A0A919N5C8_9ACTN</name>
<dbReference type="EMBL" id="BOMW01000020">
    <property type="protein sequence ID" value="GIF04738.1"/>
    <property type="molecule type" value="Genomic_DNA"/>
</dbReference>